<sequence length="293" mass="29391">MIASSRLVKIGAGLLAICAHGAFGLAVVSAPPPVRMEGQTGALDARLGTSFADMVAGSLSPQAPTDTALKPLTPAATEPMTAEPPETAALTPVEASLPPEHAKMPTAPAVVPHAHPTVTPVSAQEVAPEPAPRHDSAAPSSKITPVTRPAPPESPAKPAEKNRPKPKAAPPPAGNAETTARAGQVTGHAAAKASSTGSGGAKKTTGNAAVSNYPGQVMRRLSRVSRPRVSARGAALVSFRLASSGALAGLSIARSSGSAELDRAALDVVQRAAPFPPPPAGARRAFSVEIKGR</sequence>
<proteinExistence type="predicted"/>
<dbReference type="InterPro" id="IPR037682">
    <property type="entry name" value="TonB_C"/>
</dbReference>
<dbReference type="PROSITE" id="PS52015">
    <property type="entry name" value="TONB_CTD"/>
    <property type="match status" value="1"/>
</dbReference>
<keyword evidence="3" id="KW-1133">Transmembrane helix</keyword>
<feature type="compositionally biased region" description="Low complexity" evidence="5">
    <location>
        <begin position="71"/>
        <end position="88"/>
    </location>
</feature>
<evidence type="ECO:0000313" key="8">
    <source>
        <dbReference type="Proteomes" id="UP000199630"/>
    </source>
</evidence>
<dbReference type="AlphaFoldDB" id="A0A1I3TJ15"/>
<name>A0A1I3TJ15_9RHOB</name>
<dbReference type="GO" id="GO:0055085">
    <property type="term" value="P:transmembrane transport"/>
    <property type="evidence" value="ECO:0007669"/>
    <property type="project" value="InterPro"/>
</dbReference>
<evidence type="ECO:0000256" key="3">
    <source>
        <dbReference type="ARBA" id="ARBA00022989"/>
    </source>
</evidence>
<evidence type="ECO:0000256" key="4">
    <source>
        <dbReference type="ARBA" id="ARBA00023136"/>
    </source>
</evidence>
<evidence type="ECO:0000256" key="5">
    <source>
        <dbReference type="SAM" id="MobiDB-lite"/>
    </source>
</evidence>
<organism evidence="7 8">
    <name type="scientific">Celeribacter neptunius</name>
    <dbReference type="NCBI Taxonomy" id="588602"/>
    <lineage>
        <taxon>Bacteria</taxon>
        <taxon>Pseudomonadati</taxon>
        <taxon>Pseudomonadota</taxon>
        <taxon>Alphaproteobacteria</taxon>
        <taxon>Rhodobacterales</taxon>
        <taxon>Roseobacteraceae</taxon>
        <taxon>Celeribacter</taxon>
    </lineage>
</organism>
<dbReference type="GO" id="GO:0016020">
    <property type="term" value="C:membrane"/>
    <property type="evidence" value="ECO:0007669"/>
    <property type="project" value="UniProtKB-SubCell"/>
</dbReference>
<feature type="domain" description="TonB C-terminal" evidence="6">
    <location>
        <begin position="207"/>
        <end position="293"/>
    </location>
</feature>
<feature type="compositionally biased region" description="Low complexity" evidence="5">
    <location>
        <begin position="189"/>
        <end position="209"/>
    </location>
</feature>
<reference evidence="8" key="1">
    <citation type="submission" date="2016-10" db="EMBL/GenBank/DDBJ databases">
        <authorList>
            <person name="Varghese N."/>
            <person name="Submissions S."/>
        </authorList>
    </citation>
    <scope>NUCLEOTIDE SEQUENCE [LARGE SCALE GENOMIC DNA]</scope>
    <source>
        <strain evidence="8">DSM 26471</strain>
    </source>
</reference>
<dbReference type="Proteomes" id="UP000199630">
    <property type="component" value="Unassembled WGS sequence"/>
</dbReference>
<dbReference type="SUPFAM" id="SSF74653">
    <property type="entry name" value="TolA/TonB C-terminal domain"/>
    <property type="match status" value="1"/>
</dbReference>
<feature type="region of interest" description="Disordered" evidence="5">
    <location>
        <begin position="119"/>
        <end position="213"/>
    </location>
</feature>
<dbReference type="STRING" id="588602.SAMN04487991_2702"/>
<feature type="region of interest" description="Disordered" evidence="5">
    <location>
        <begin position="60"/>
        <end position="88"/>
    </location>
</feature>
<gene>
    <name evidence="7" type="ORF">SAMN04487991_2702</name>
</gene>
<keyword evidence="4" id="KW-0472">Membrane</keyword>
<protein>
    <submittedName>
        <fullName evidence="7">Outer membrane transport energization protein TonB</fullName>
    </submittedName>
</protein>
<evidence type="ECO:0000256" key="2">
    <source>
        <dbReference type="ARBA" id="ARBA00022692"/>
    </source>
</evidence>
<dbReference type="RefSeq" id="WP_090061225.1">
    <property type="nucleotide sequence ID" value="NZ_FORH01000005.1"/>
</dbReference>
<keyword evidence="8" id="KW-1185">Reference proteome</keyword>
<dbReference type="Gene3D" id="3.30.1150.10">
    <property type="match status" value="1"/>
</dbReference>
<keyword evidence="2" id="KW-0812">Transmembrane</keyword>
<accession>A0A1I3TJ15</accession>
<dbReference type="OrthoDB" id="7930032at2"/>
<dbReference type="Pfam" id="PF13103">
    <property type="entry name" value="TonB_2"/>
    <property type="match status" value="1"/>
</dbReference>
<dbReference type="InterPro" id="IPR006260">
    <property type="entry name" value="TonB/TolA_C"/>
</dbReference>
<dbReference type="EMBL" id="FORH01000005">
    <property type="protein sequence ID" value="SFJ69606.1"/>
    <property type="molecule type" value="Genomic_DNA"/>
</dbReference>
<evidence type="ECO:0000259" key="6">
    <source>
        <dbReference type="PROSITE" id="PS52015"/>
    </source>
</evidence>
<evidence type="ECO:0000313" key="7">
    <source>
        <dbReference type="EMBL" id="SFJ69606.1"/>
    </source>
</evidence>
<dbReference type="NCBIfam" id="TIGR01352">
    <property type="entry name" value="tonB_Cterm"/>
    <property type="match status" value="1"/>
</dbReference>
<comment type="subcellular location">
    <subcellularLocation>
        <location evidence="1">Membrane</location>
        <topology evidence="1">Single-pass membrane protein</topology>
    </subcellularLocation>
</comment>
<evidence type="ECO:0000256" key="1">
    <source>
        <dbReference type="ARBA" id="ARBA00004167"/>
    </source>
</evidence>